<evidence type="ECO:0000256" key="1">
    <source>
        <dbReference type="ARBA" id="ARBA00004651"/>
    </source>
</evidence>
<reference evidence="10" key="1">
    <citation type="submission" date="2016-10" db="EMBL/GenBank/DDBJ databases">
        <authorList>
            <person name="Varghese N."/>
            <person name="Submissions S."/>
        </authorList>
    </citation>
    <scope>NUCLEOTIDE SEQUENCE [LARGE SCALE GENOMIC DNA]</scope>
    <source>
        <strain evidence="10">CGMCC 1.4250</strain>
    </source>
</reference>
<dbReference type="EMBL" id="FOTR01000003">
    <property type="protein sequence ID" value="SFL72464.1"/>
    <property type="molecule type" value="Genomic_DNA"/>
</dbReference>
<keyword evidence="4 7" id="KW-0812">Transmembrane</keyword>
<keyword evidence="5 7" id="KW-1133">Transmembrane helix</keyword>
<name>A0A1I4K173_9BACI</name>
<dbReference type="PROSITE" id="PS50928">
    <property type="entry name" value="ABC_TM1"/>
    <property type="match status" value="1"/>
</dbReference>
<feature type="transmembrane region" description="Helical" evidence="7">
    <location>
        <begin position="12"/>
        <end position="32"/>
    </location>
</feature>
<dbReference type="AlphaFoldDB" id="A0A1I4K173"/>
<evidence type="ECO:0000259" key="8">
    <source>
        <dbReference type="PROSITE" id="PS50928"/>
    </source>
</evidence>
<evidence type="ECO:0000256" key="2">
    <source>
        <dbReference type="ARBA" id="ARBA00022448"/>
    </source>
</evidence>
<dbReference type="PANTHER" id="PTHR43744:SF12">
    <property type="entry name" value="ABC TRANSPORTER PERMEASE PROTEIN MG189-RELATED"/>
    <property type="match status" value="1"/>
</dbReference>
<feature type="transmembrane region" description="Helical" evidence="7">
    <location>
        <begin position="106"/>
        <end position="124"/>
    </location>
</feature>
<dbReference type="STRING" id="334253.SAMN04487943_103293"/>
<evidence type="ECO:0000256" key="4">
    <source>
        <dbReference type="ARBA" id="ARBA00022692"/>
    </source>
</evidence>
<dbReference type="Pfam" id="PF00528">
    <property type="entry name" value="BPD_transp_1"/>
    <property type="match status" value="1"/>
</dbReference>
<dbReference type="GO" id="GO:0005886">
    <property type="term" value="C:plasma membrane"/>
    <property type="evidence" value="ECO:0007669"/>
    <property type="project" value="UniProtKB-SubCell"/>
</dbReference>
<feature type="domain" description="ABC transmembrane type-1" evidence="8">
    <location>
        <begin position="72"/>
        <end position="262"/>
    </location>
</feature>
<keyword evidence="6 7" id="KW-0472">Membrane</keyword>
<keyword evidence="3" id="KW-1003">Cell membrane</keyword>
<organism evidence="9 10">
    <name type="scientific">Gracilibacillus orientalis</name>
    <dbReference type="NCBI Taxonomy" id="334253"/>
    <lineage>
        <taxon>Bacteria</taxon>
        <taxon>Bacillati</taxon>
        <taxon>Bacillota</taxon>
        <taxon>Bacilli</taxon>
        <taxon>Bacillales</taxon>
        <taxon>Bacillaceae</taxon>
        <taxon>Gracilibacillus</taxon>
    </lineage>
</organism>
<dbReference type="InterPro" id="IPR035906">
    <property type="entry name" value="MetI-like_sf"/>
</dbReference>
<evidence type="ECO:0000313" key="10">
    <source>
        <dbReference type="Proteomes" id="UP000198565"/>
    </source>
</evidence>
<dbReference type="PANTHER" id="PTHR43744">
    <property type="entry name" value="ABC TRANSPORTER PERMEASE PROTEIN MG189-RELATED-RELATED"/>
    <property type="match status" value="1"/>
</dbReference>
<dbReference type="InterPro" id="IPR000515">
    <property type="entry name" value="MetI-like"/>
</dbReference>
<dbReference type="RefSeq" id="WP_091482929.1">
    <property type="nucleotide sequence ID" value="NZ_FOTR01000003.1"/>
</dbReference>
<evidence type="ECO:0000313" key="9">
    <source>
        <dbReference type="EMBL" id="SFL72464.1"/>
    </source>
</evidence>
<feature type="transmembrane region" description="Helical" evidence="7">
    <location>
        <begin position="188"/>
        <end position="209"/>
    </location>
</feature>
<dbReference type="CDD" id="cd06261">
    <property type="entry name" value="TM_PBP2"/>
    <property type="match status" value="1"/>
</dbReference>
<evidence type="ECO:0000256" key="7">
    <source>
        <dbReference type="RuleBase" id="RU363032"/>
    </source>
</evidence>
<dbReference type="SUPFAM" id="SSF161098">
    <property type="entry name" value="MetI-like"/>
    <property type="match status" value="1"/>
</dbReference>
<protein>
    <submittedName>
        <fullName evidence="9">Multiple sugar transport system permease protein</fullName>
    </submittedName>
</protein>
<evidence type="ECO:0000256" key="6">
    <source>
        <dbReference type="ARBA" id="ARBA00023136"/>
    </source>
</evidence>
<sequence length="275" mass="31164">MKNSVESRAPVINTFLSLLAFMWLFPFLFVVFNSLKSGQEYNLGNFWDLPTTFSIVENYEYLATKIDLLSGFMNSLVYGLVAAFLAIAFSVLAAYAISTLNIRGRLFWFLLIYSGTIFPFQMYLIPTFRFYSFTGIYDTKFGLIIFYIAICMPFCLFVLRNFFYTLPKELVEAAKMDGAKDLTILRKIYVPMAKAPIAALFLFQFTWVWNDLLFGMTLSKSEETRPIMASLSMLGGAGNNIPAVLLAAFIASIPTLVIFMVLSKSFEKGFIISTK</sequence>
<gene>
    <name evidence="9" type="ORF">SAMN04487943_103293</name>
</gene>
<keyword evidence="10" id="KW-1185">Reference proteome</keyword>
<comment type="similarity">
    <text evidence="7">Belongs to the binding-protein-dependent transport system permease family.</text>
</comment>
<evidence type="ECO:0000256" key="5">
    <source>
        <dbReference type="ARBA" id="ARBA00022989"/>
    </source>
</evidence>
<keyword evidence="9" id="KW-0762">Sugar transport</keyword>
<evidence type="ECO:0000256" key="3">
    <source>
        <dbReference type="ARBA" id="ARBA00022475"/>
    </source>
</evidence>
<dbReference type="OrthoDB" id="187395at2"/>
<dbReference type="Proteomes" id="UP000198565">
    <property type="component" value="Unassembled WGS sequence"/>
</dbReference>
<feature type="transmembrane region" description="Helical" evidence="7">
    <location>
        <begin position="144"/>
        <end position="167"/>
    </location>
</feature>
<comment type="subcellular location">
    <subcellularLocation>
        <location evidence="1 7">Cell membrane</location>
        <topology evidence="1 7">Multi-pass membrane protein</topology>
    </subcellularLocation>
</comment>
<proteinExistence type="inferred from homology"/>
<feature type="transmembrane region" description="Helical" evidence="7">
    <location>
        <begin position="241"/>
        <end position="262"/>
    </location>
</feature>
<dbReference type="GO" id="GO:0055085">
    <property type="term" value="P:transmembrane transport"/>
    <property type="evidence" value="ECO:0007669"/>
    <property type="project" value="InterPro"/>
</dbReference>
<dbReference type="Gene3D" id="1.10.3720.10">
    <property type="entry name" value="MetI-like"/>
    <property type="match status" value="1"/>
</dbReference>
<feature type="transmembrane region" description="Helical" evidence="7">
    <location>
        <begin position="76"/>
        <end position="97"/>
    </location>
</feature>
<accession>A0A1I4K173</accession>
<keyword evidence="2 7" id="KW-0813">Transport</keyword>